<dbReference type="AlphaFoldDB" id="A0A7C8FHV8"/>
<protein>
    <submittedName>
        <fullName evidence="1">Uncharacterized protein</fullName>
    </submittedName>
</protein>
<gene>
    <name evidence="1" type="ORF">F8O02_08305</name>
</gene>
<name>A0A7C8FHV8_9MICO</name>
<dbReference type="Proteomes" id="UP000481339">
    <property type="component" value="Unassembled WGS sequence"/>
</dbReference>
<sequence>MQCLHFAFPPLKSGSDRPCGKATATHRHGCAGGCEGRGLQHPTAEAAAAQPPTVDGIREYRIVIEQLARANRLVLGGVST</sequence>
<evidence type="ECO:0000313" key="1">
    <source>
        <dbReference type="EMBL" id="KAB1631360.1"/>
    </source>
</evidence>
<keyword evidence="2" id="KW-1185">Reference proteome</keyword>
<organism evidence="1 2">
    <name type="scientific">Pseudoclavibacter caeni</name>
    <dbReference type="NCBI Taxonomy" id="908846"/>
    <lineage>
        <taxon>Bacteria</taxon>
        <taxon>Bacillati</taxon>
        <taxon>Actinomycetota</taxon>
        <taxon>Actinomycetes</taxon>
        <taxon>Micrococcales</taxon>
        <taxon>Microbacteriaceae</taxon>
        <taxon>Pseudoclavibacter</taxon>
    </lineage>
</organism>
<evidence type="ECO:0000313" key="2">
    <source>
        <dbReference type="Proteomes" id="UP000481339"/>
    </source>
</evidence>
<dbReference type="EMBL" id="WBKA01000007">
    <property type="protein sequence ID" value="KAB1631360.1"/>
    <property type="molecule type" value="Genomic_DNA"/>
</dbReference>
<accession>A0A7C8FHV8</accession>
<proteinExistence type="predicted"/>
<comment type="caution">
    <text evidence="1">The sequence shown here is derived from an EMBL/GenBank/DDBJ whole genome shotgun (WGS) entry which is preliminary data.</text>
</comment>
<reference evidence="1 2" key="1">
    <citation type="submission" date="2019-09" db="EMBL/GenBank/DDBJ databases">
        <title>Phylogeny of genus Pseudoclavibacter and closely related genus.</title>
        <authorList>
            <person name="Li Y."/>
        </authorList>
    </citation>
    <scope>NUCLEOTIDE SEQUENCE [LARGE SCALE GENOMIC DNA]</scope>
    <source>
        <strain evidence="1 2">JCM 16921</strain>
    </source>
</reference>
<dbReference type="RefSeq" id="WP_158036776.1">
    <property type="nucleotide sequence ID" value="NZ_BAAAZV010000020.1"/>
</dbReference>